<dbReference type="SUPFAM" id="SSF56436">
    <property type="entry name" value="C-type lectin-like"/>
    <property type="match status" value="1"/>
</dbReference>
<dbReference type="Pfam" id="PF00059">
    <property type="entry name" value="Lectin_C"/>
    <property type="match status" value="1"/>
</dbReference>
<dbReference type="Gene3D" id="3.10.100.10">
    <property type="entry name" value="Mannose-Binding Protein A, subunit A"/>
    <property type="match status" value="1"/>
</dbReference>
<organism evidence="2 3">
    <name type="scientific">Aplysia californica</name>
    <name type="common">California sea hare</name>
    <dbReference type="NCBI Taxonomy" id="6500"/>
    <lineage>
        <taxon>Eukaryota</taxon>
        <taxon>Metazoa</taxon>
        <taxon>Spiralia</taxon>
        <taxon>Lophotrochozoa</taxon>
        <taxon>Mollusca</taxon>
        <taxon>Gastropoda</taxon>
        <taxon>Heterobranchia</taxon>
        <taxon>Euthyneura</taxon>
        <taxon>Tectipleura</taxon>
        <taxon>Aplysiida</taxon>
        <taxon>Aplysioidea</taxon>
        <taxon>Aplysiidae</taxon>
        <taxon>Aplysia</taxon>
    </lineage>
</organism>
<reference evidence="3" key="1">
    <citation type="submission" date="2025-08" db="UniProtKB">
        <authorList>
            <consortium name="RefSeq"/>
        </authorList>
    </citation>
    <scope>IDENTIFICATION</scope>
</reference>
<sequence length="225" mass="24789">MAERMKNCSYVCLLFNVFVCAHFTLLALASTEAVHSFKFDKLSASSRLGVIPAGSYTLKSLLTCFTVCLVQHSSAYVMYNPGSNSCTCATMLSDTLPQPPASDQLYGLVLSPWCDMSNGFMAHLYNETAVCLKVAQDSKTFDEAEASCSELANGQGRLFMADSIDKLEILRRISIAQSLSYVFVGLDDRVTEGQYVWADGRIATIAELHQLFTPPQPDNYLDQED</sequence>
<dbReference type="Proteomes" id="UP000694888">
    <property type="component" value="Unplaced"/>
</dbReference>
<keyword evidence="2" id="KW-1185">Reference proteome</keyword>
<accession>A0ABM1W1A9</accession>
<feature type="non-terminal residue" evidence="3">
    <location>
        <position position="225"/>
    </location>
</feature>
<evidence type="ECO:0000313" key="2">
    <source>
        <dbReference type="Proteomes" id="UP000694888"/>
    </source>
</evidence>
<proteinExistence type="predicted"/>
<gene>
    <name evidence="3" type="primary">LOC118478615</name>
</gene>
<dbReference type="InterPro" id="IPR016186">
    <property type="entry name" value="C-type_lectin-like/link_sf"/>
</dbReference>
<protein>
    <submittedName>
        <fullName evidence="3">Uncharacterized protein LOC118478615</fullName>
    </submittedName>
</protein>
<dbReference type="InterPro" id="IPR016187">
    <property type="entry name" value="CTDL_fold"/>
</dbReference>
<dbReference type="InterPro" id="IPR001304">
    <property type="entry name" value="C-type_lectin-like"/>
</dbReference>
<dbReference type="RefSeq" id="XP_035828452.1">
    <property type="nucleotide sequence ID" value="XM_035972559.1"/>
</dbReference>
<evidence type="ECO:0000313" key="3">
    <source>
        <dbReference type="RefSeq" id="XP_035828452.1"/>
    </source>
</evidence>
<name>A0ABM1W1A9_APLCA</name>
<dbReference type="PROSITE" id="PS50041">
    <property type="entry name" value="C_TYPE_LECTIN_2"/>
    <property type="match status" value="1"/>
</dbReference>
<dbReference type="GeneID" id="118478615"/>
<feature type="domain" description="C-type lectin" evidence="1">
    <location>
        <begin position="131"/>
        <end position="225"/>
    </location>
</feature>
<evidence type="ECO:0000259" key="1">
    <source>
        <dbReference type="PROSITE" id="PS50041"/>
    </source>
</evidence>